<comment type="caution">
    <text evidence="16">The sequence shown here is derived from an EMBL/GenBank/DDBJ whole genome shotgun (WGS) entry which is preliminary data.</text>
</comment>
<dbReference type="EMBL" id="JAJJHW010002585">
    <property type="protein sequence ID" value="KAH8370876.1"/>
    <property type="molecule type" value="Genomic_DNA"/>
</dbReference>
<comment type="similarity">
    <text evidence="3 12">Belongs to the glycosyltransferase 10 family.</text>
</comment>
<proteinExistence type="inferred from homology"/>
<evidence type="ECO:0000259" key="15">
    <source>
        <dbReference type="Pfam" id="PF17039"/>
    </source>
</evidence>
<keyword evidence="9 12" id="KW-0333">Golgi apparatus</keyword>
<feature type="signal peptide" evidence="13">
    <location>
        <begin position="1"/>
        <end position="23"/>
    </location>
</feature>
<sequence length="347" mass="41070">MRCSLVISTICLILHLMPRQSLPTTFDKSHESAILIWNEWDDIPGWDHFECGCMVTTNRNYKRGNIDAVVIFVDLPYNLRPLKEINHTPNYLVVLTTVTPLSLAQNALYDHATAPFNFTMTYRLDSDIVWTYYYFSKLNEVDQRVQHFESPAENFMDLWTENQQYDLRKKLANKKLLAVYMMYEVNDYSLPESLYLQDLRHYITLDAFMGCTEYHDCSNYKFMLIFDPSYCPDYLHPQFYTALDKFVVPVLIGGSNLTHLAPPDSYISSSQFSKAKDLAMYLIDLGQDPARYEKFFWWRSKYQLQKAIEPYCKLCQELKKPRQHRNPDSFLHWWTQYQCSNRTVSPK</sequence>
<keyword evidence="5 12" id="KW-0808">Transferase</keyword>
<evidence type="ECO:0000256" key="4">
    <source>
        <dbReference type="ARBA" id="ARBA00022676"/>
    </source>
</evidence>
<dbReference type="InterPro" id="IPR038577">
    <property type="entry name" value="GT10-like_C_sf"/>
</dbReference>
<comment type="pathway">
    <text evidence="2">Protein modification; protein glycosylation.</text>
</comment>
<evidence type="ECO:0000313" key="16">
    <source>
        <dbReference type="EMBL" id="KAH8370876.1"/>
    </source>
</evidence>
<dbReference type="GO" id="GO:0032580">
    <property type="term" value="C:Golgi cisterna membrane"/>
    <property type="evidence" value="ECO:0007669"/>
    <property type="project" value="UniProtKB-SubCell"/>
</dbReference>
<dbReference type="InterPro" id="IPR055270">
    <property type="entry name" value="Glyco_tran_10_C"/>
</dbReference>
<dbReference type="Pfam" id="PF17039">
    <property type="entry name" value="Glyco_tran_10_N"/>
    <property type="match status" value="1"/>
</dbReference>
<keyword evidence="17" id="KW-1185">Reference proteome</keyword>
<dbReference type="PANTHER" id="PTHR48438:SF1">
    <property type="entry name" value="ALPHA-(1,3)-FUCOSYLTRANSFERASE C-RELATED"/>
    <property type="match status" value="1"/>
</dbReference>
<feature type="chain" id="PRO_5042010013" description="Fucosyltransferase" evidence="13">
    <location>
        <begin position="24"/>
        <end position="347"/>
    </location>
</feature>
<evidence type="ECO:0000256" key="8">
    <source>
        <dbReference type="ARBA" id="ARBA00022989"/>
    </source>
</evidence>
<evidence type="ECO:0000256" key="2">
    <source>
        <dbReference type="ARBA" id="ARBA00004922"/>
    </source>
</evidence>
<comment type="subcellular location">
    <subcellularLocation>
        <location evidence="1 12">Golgi apparatus</location>
        <location evidence="1 12">Golgi stack membrane</location>
        <topology evidence="1 12">Single-pass type II membrane protein</topology>
    </subcellularLocation>
</comment>
<dbReference type="Pfam" id="PF00852">
    <property type="entry name" value="Glyco_transf_10"/>
    <property type="match status" value="1"/>
</dbReference>
<keyword evidence="4 12" id="KW-0328">Glycosyltransferase</keyword>
<evidence type="ECO:0000256" key="1">
    <source>
        <dbReference type="ARBA" id="ARBA00004447"/>
    </source>
</evidence>
<keyword evidence="8" id="KW-1133">Transmembrane helix</keyword>
<keyword evidence="7" id="KW-0735">Signal-anchor</keyword>
<evidence type="ECO:0000256" key="9">
    <source>
        <dbReference type="ARBA" id="ARBA00023034"/>
    </source>
</evidence>
<dbReference type="InterPro" id="IPR031481">
    <property type="entry name" value="Glyco_tran_10_N"/>
</dbReference>
<evidence type="ECO:0000256" key="11">
    <source>
        <dbReference type="ARBA" id="ARBA00023180"/>
    </source>
</evidence>
<dbReference type="SUPFAM" id="SSF53756">
    <property type="entry name" value="UDP-Glycosyltransferase/glycogen phosphorylase"/>
    <property type="match status" value="1"/>
</dbReference>
<gene>
    <name evidence="16" type="ORF">KR093_005281</name>
</gene>
<evidence type="ECO:0000256" key="3">
    <source>
        <dbReference type="ARBA" id="ARBA00008919"/>
    </source>
</evidence>
<protein>
    <recommendedName>
        <fullName evidence="12">Fucosyltransferase</fullName>
        <ecNumber evidence="12">2.4.1.-</ecNumber>
    </recommendedName>
</protein>
<keyword evidence="6 12" id="KW-0812">Transmembrane</keyword>
<dbReference type="GO" id="GO:0008417">
    <property type="term" value="F:fucosyltransferase activity"/>
    <property type="evidence" value="ECO:0007669"/>
    <property type="project" value="InterPro"/>
</dbReference>
<feature type="non-terminal residue" evidence="16">
    <location>
        <position position="1"/>
    </location>
</feature>
<evidence type="ECO:0000256" key="10">
    <source>
        <dbReference type="ARBA" id="ARBA00023136"/>
    </source>
</evidence>
<evidence type="ECO:0000256" key="5">
    <source>
        <dbReference type="ARBA" id="ARBA00022679"/>
    </source>
</evidence>
<feature type="domain" description="Fucosyltransferase N-terminal" evidence="15">
    <location>
        <begin position="31"/>
        <end position="132"/>
    </location>
</feature>
<dbReference type="AlphaFoldDB" id="A0AAD4K066"/>
<keyword evidence="10" id="KW-0472">Membrane</keyword>
<evidence type="ECO:0000313" key="17">
    <source>
        <dbReference type="Proteomes" id="UP001200034"/>
    </source>
</evidence>
<feature type="domain" description="Fucosyltransferase C-terminal" evidence="14">
    <location>
        <begin position="174"/>
        <end position="326"/>
    </location>
</feature>
<keyword evidence="13" id="KW-0732">Signal</keyword>
<organism evidence="16 17">
    <name type="scientific">Drosophila rubida</name>
    <dbReference type="NCBI Taxonomy" id="30044"/>
    <lineage>
        <taxon>Eukaryota</taxon>
        <taxon>Metazoa</taxon>
        <taxon>Ecdysozoa</taxon>
        <taxon>Arthropoda</taxon>
        <taxon>Hexapoda</taxon>
        <taxon>Insecta</taxon>
        <taxon>Pterygota</taxon>
        <taxon>Neoptera</taxon>
        <taxon>Endopterygota</taxon>
        <taxon>Diptera</taxon>
        <taxon>Brachycera</taxon>
        <taxon>Muscomorpha</taxon>
        <taxon>Ephydroidea</taxon>
        <taxon>Drosophilidae</taxon>
        <taxon>Drosophila</taxon>
    </lineage>
</organism>
<dbReference type="InterPro" id="IPR001503">
    <property type="entry name" value="Glyco_trans_10"/>
</dbReference>
<dbReference type="Proteomes" id="UP001200034">
    <property type="component" value="Unassembled WGS sequence"/>
</dbReference>
<evidence type="ECO:0000256" key="13">
    <source>
        <dbReference type="SAM" id="SignalP"/>
    </source>
</evidence>
<name>A0AAD4K066_9MUSC</name>
<evidence type="ECO:0000256" key="6">
    <source>
        <dbReference type="ARBA" id="ARBA00022692"/>
    </source>
</evidence>
<evidence type="ECO:0000256" key="7">
    <source>
        <dbReference type="ARBA" id="ARBA00022968"/>
    </source>
</evidence>
<dbReference type="Gene3D" id="3.40.50.11660">
    <property type="entry name" value="Glycosyl transferase family 10, C-terminal domain"/>
    <property type="match status" value="1"/>
</dbReference>
<reference evidence="16" key="1">
    <citation type="journal article" date="2021" name="Mol. Ecol. Resour.">
        <title>Phylogenomic analyses of the genus Drosophila reveals genomic signals of climate adaptation.</title>
        <authorList>
            <person name="Li F."/>
            <person name="Rane R.V."/>
            <person name="Luria V."/>
            <person name="Xiong Z."/>
            <person name="Chen J."/>
            <person name="Li Z."/>
            <person name="Catullo R.A."/>
            <person name="Griffin P.C."/>
            <person name="Schiffer M."/>
            <person name="Pearce S."/>
            <person name="Lee S.F."/>
            <person name="McElroy K."/>
            <person name="Stocker A."/>
            <person name="Shirriffs J."/>
            <person name="Cockerell F."/>
            <person name="Coppin C."/>
            <person name="Sgro C.M."/>
            <person name="Karger A."/>
            <person name="Cain J.W."/>
            <person name="Weber J.A."/>
            <person name="Santpere G."/>
            <person name="Kirschner M.W."/>
            <person name="Hoffmann A.A."/>
            <person name="Oakeshott J.G."/>
            <person name="Zhang G."/>
        </authorList>
    </citation>
    <scope>NUCLEOTIDE SEQUENCE</scope>
    <source>
        <strain evidence="16">BGI-SZ-2011g</strain>
    </source>
</reference>
<accession>A0AAD4K066</accession>
<keyword evidence="11" id="KW-0325">Glycoprotein</keyword>
<dbReference type="PANTHER" id="PTHR48438">
    <property type="entry name" value="ALPHA-(1,3)-FUCOSYLTRANSFERASE C-RELATED"/>
    <property type="match status" value="1"/>
</dbReference>
<dbReference type="EC" id="2.4.1.-" evidence="12"/>
<evidence type="ECO:0000256" key="12">
    <source>
        <dbReference type="RuleBase" id="RU003832"/>
    </source>
</evidence>
<evidence type="ECO:0000259" key="14">
    <source>
        <dbReference type="Pfam" id="PF00852"/>
    </source>
</evidence>